<proteinExistence type="predicted"/>
<reference evidence="2 3" key="1">
    <citation type="journal article" date="2018" name="Front. Plant Sci.">
        <title>Red Clover (Trifolium pratense) and Zigzag Clover (T. medium) - A Picture of Genomic Similarities and Differences.</title>
        <authorList>
            <person name="Dluhosova J."/>
            <person name="Istvanek J."/>
            <person name="Nedelnik J."/>
            <person name="Repkova J."/>
        </authorList>
    </citation>
    <scope>NUCLEOTIDE SEQUENCE [LARGE SCALE GENOMIC DNA]</scope>
    <source>
        <strain evidence="3">cv. 10/8</strain>
        <tissue evidence="2">Leaf</tissue>
    </source>
</reference>
<evidence type="ECO:0000313" key="3">
    <source>
        <dbReference type="Proteomes" id="UP000265520"/>
    </source>
</evidence>
<dbReference type="AlphaFoldDB" id="A0A392N9A1"/>
<keyword evidence="1" id="KW-0812">Transmembrane</keyword>
<keyword evidence="1" id="KW-0472">Membrane</keyword>
<accession>A0A392N9A1</accession>
<feature type="non-terminal residue" evidence="2">
    <location>
        <position position="1"/>
    </location>
</feature>
<organism evidence="2 3">
    <name type="scientific">Trifolium medium</name>
    <dbReference type="NCBI Taxonomy" id="97028"/>
    <lineage>
        <taxon>Eukaryota</taxon>
        <taxon>Viridiplantae</taxon>
        <taxon>Streptophyta</taxon>
        <taxon>Embryophyta</taxon>
        <taxon>Tracheophyta</taxon>
        <taxon>Spermatophyta</taxon>
        <taxon>Magnoliopsida</taxon>
        <taxon>eudicotyledons</taxon>
        <taxon>Gunneridae</taxon>
        <taxon>Pentapetalae</taxon>
        <taxon>rosids</taxon>
        <taxon>fabids</taxon>
        <taxon>Fabales</taxon>
        <taxon>Fabaceae</taxon>
        <taxon>Papilionoideae</taxon>
        <taxon>50 kb inversion clade</taxon>
        <taxon>NPAAA clade</taxon>
        <taxon>Hologalegina</taxon>
        <taxon>IRL clade</taxon>
        <taxon>Trifolieae</taxon>
        <taxon>Trifolium</taxon>
    </lineage>
</organism>
<evidence type="ECO:0000313" key="2">
    <source>
        <dbReference type="EMBL" id="MCH95685.1"/>
    </source>
</evidence>
<name>A0A392N9A1_9FABA</name>
<dbReference type="Proteomes" id="UP000265520">
    <property type="component" value="Unassembled WGS sequence"/>
</dbReference>
<sequence>GFACVVVGFVTVVRLSDPYSVSKNSFGSIKIWLMWLVVLLHWIHSCFGFTRAATLRLYYPLHSFVTGLRLVGKKWL</sequence>
<evidence type="ECO:0000256" key="1">
    <source>
        <dbReference type="SAM" id="Phobius"/>
    </source>
</evidence>
<dbReference type="EMBL" id="LXQA010030430">
    <property type="protein sequence ID" value="MCH95685.1"/>
    <property type="molecule type" value="Genomic_DNA"/>
</dbReference>
<feature type="transmembrane region" description="Helical" evidence="1">
    <location>
        <begin position="31"/>
        <end position="50"/>
    </location>
</feature>
<comment type="caution">
    <text evidence="2">The sequence shown here is derived from an EMBL/GenBank/DDBJ whole genome shotgun (WGS) entry which is preliminary data.</text>
</comment>
<keyword evidence="1" id="KW-1133">Transmembrane helix</keyword>
<protein>
    <submittedName>
        <fullName evidence="2">Uncharacterized protein</fullName>
    </submittedName>
</protein>
<keyword evidence="3" id="KW-1185">Reference proteome</keyword>